<reference evidence="1 2" key="1">
    <citation type="journal article" date="2018" name="Front. Plant Sci.">
        <title>Red Clover (Trifolium pratense) and Zigzag Clover (T. medium) - A Picture of Genomic Similarities and Differences.</title>
        <authorList>
            <person name="Dluhosova J."/>
            <person name="Istvanek J."/>
            <person name="Nedelnik J."/>
            <person name="Repkova J."/>
        </authorList>
    </citation>
    <scope>NUCLEOTIDE SEQUENCE [LARGE SCALE GENOMIC DNA]</scope>
    <source>
        <strain evidence="2">cv. 10/8</strain>
        <tissue evidence="1">Leaf</tissue>
    </source>
</reference>
<sequence>MGSGEKTTYDYGHEIIRSNPYSTLKIQVQPTEQDVEGIENGYVIRPVLPSLKRFYMCLEGCKQSFLRCRPFIGLDGCFLKGYYGGMILAADGTASKSVKPPKPISSDNQAPFTSALFKEVGTSSIGTRSKMQIRKPTS</sequence>
<proteinExistence type="predicted"/>
<evidence type="ECO:0000313" key="1">
    <source>
        <dbReference type="EMBL" id="MCI02073.1"/>
    </source>
</evidence>
<name>A0A392NQK4_9FABA</name>
<dbReference type="PANTHER" id="PTHR31973">
    <property type="entry name" value="POLYPROTEIN, PUTATIVE-RELATED"/>
    <property type="match status" value="1"/>
</dbReference>
<comment type="caution">
    <text evidence="1">The sequence shown here is derived from an EMBL/GenBank/DDBJ whole genome shotgun (WGS) entry which is preliminary data.</text>
</comment>
<evidence type="ECO:0000313" key="2">
    <source>
        <dbReference type="Proteomes" id="UP000265520"/>
    </source>
</evidence>
<dbReference type="AlphaFoldDB" id="A0A392NQK4"/>
<dbReference type="PANTHER" id="PTHR31973:SF187">
    <property type="entry name" value="MUTATOR TRANSPOSASE MUDRA PROTEIN"/>
    <property type="match status" value="1"/>
</dbReference>
<dbReference type="EMBL" id="LXQA010048021">
    <property type="protein sequence ID" value="MCI02073.1"/>
    <property type="molecule type" value="Genomic_DNA"/>
</dbReference>
<accession>A0A392NQK4</accession>
<organism evidence="1 2">
    <name type="scientific">Trifolium medium</name>
    <dbReference type="NCBI Taxonomy" id="97028"/>
    <lineage>
        <taxon>Eukaryota</taxon>
        <taxon>Viridiplantae</taxon>
        <taxon>Streptophyta</taxon>
        <taxon>Embryophyta</taxon>
        <taxon>Tracheophyta</taxon>
        <taxon>Spermatophyta</taxon>
        <taxon>Magnoliopsida</taxon>
        <taxon>eudicotyledons</taxon>
        <taxon>Gunneridae</taxon>
        <taxon>Pentapetalae</taxon>
        <taxon>rosids</taxon>
        <taxon>fabids</taxon>
        <taxon>Fabales</taxon>
        <taxon>Fabaceae</taxon>
        <taxon>Papilionoideae</taxon>
        <taxon>50 kb inversion clade</taxon>
        <taxon>NPAAA clade</taxon>
        <taxon>Hologalegina</taxon>
        <taxon>IRL clade</taxon>
        <taxon>Trifolieae</taxon>
        <taxon>Trifolium</taxon>
    </lineage>
</organism>
<dbReference type="Proteomes" id="UP000265520">
    <property type="component" value="Unassembled WGS sequence"/>
</dbReference>
<keyword evidence="2" id="KW-1185">Reference proteome</keyword>
<protein>
    <submittedName>
        <fullName evidence="1">Uncharacterized protein</fullName>
    </submittedName>
</protein>